<gene>
    <name evidence="8" type="ORF">LIER_41814</name>
</gene>
<comment type="subcellular location">
    <subcellularLocation>
        <location evidence="1">Membrane</location>
        <topology evidence="1">Multi-pass membrane protein</topology>
    </subcellularLocation>
</comment>
<dbReference type="PROSITE" id="PS51257">
    <property type="entry name" value="PROKAR_LIPOPROTEIN"/>
    <property type="match status" value="1"/>
</dbReference>
<sequence length="263" mass="28688">MEPAKPMSNSLRKLFLVVSAISMIVGGCAGSLVIRLYFLHGGSKIWLSSFLQTAGCPIILVLLAITYMARQKSEGSKNTKFILMEKPLFNASVIIGIIFGAIAYLYSAASSKLPISTSSLIYSCQLAFTAGFAFLLVKQKFTPYTVNTLVLLTIGPAILAFNATSDRPEGESTKDYIIGFVMIGSAAVVNGFVLPLMELAYKKANQEINFTLAVEFNMMMCFFATVFSTVGMLIHKDFQLSFVWLILVTNTVEFCDPGSPNDI</sequence>
<feature type="transmembrane region" description="Helical" evidence="7">
    <location>
        <begin position="88"/>
        <end position="107"/>
    </location>
</feature>
<feature type="transmembrane region" description="Helical" evidence="7">
    <location>
        <begin position="208"/>
        <end position="234"/>
    </location>
</feature>
<evidence type="ECO:0000256" key="3">
    <source>
        <dbReference type="ARBA" id="ARBA00022448"/>
    </source>
</evidence>
<keyword evidence="5 7" id="KW-1133">Transmembrane helix</keyword>
<evidence type="ECO:0000313" key="9">
    <source>
        <dbReference type="Proteomes" id="UP001454036"/>
    </source>
</evidence>
<evidence type="ECO:0000256" key="2">
    <source>
        <dbReference type="ARBA" id="ARBA00006213"/>
    </source>
</evidence>
<name>A0AAV3RGG5_LITER</name>
<feature type="transmembrane region" description="Helical" evidence="7">
    <location>
        <begin position="45"/>
        <end position="67"/>
    </location>
</feature>
<feature type="transmembrane region" description="Helical" evidence="7">
    <location>
        <begin position="144"/>
        <end position="164"/>
    </location>
</feature>
<dbReference type="PANTHER" id="PTHR31376">
    <property type="entry name" value="OS09G0467300 PROTEIN-RELATED"/>
    <property type="match status" value="1"/>
</dbReference>
<dbReference type="Pfam" id="PF16913">
    <property type="entry name" value="PUNUT"/>
    <property type="match status" value="1"/>
</dbReference>
<keyword evidence="3" id="KW-0813">Transport</keyword>
<accession>A0AAV3RGG5</accession>
<dbReference type="AlphaFoldDB" id="A0AAV3RGG5"/>
<organism evidence="8 9">
    <name type="scientific">Lithospermum erythrorhizon</name>
    <name type="common">Purple gromwell</name>
    <name type="synonym">Lithospermum officinale var. erythrorhizon</name>
    <dbReference type="NCBI Taxonomy" id="34254"/>
    <lineage>
        <taxon>Eukaryota</taxon>
        <taxon>Viridiplantae</taxon>
        <taxon>Streptophyta</taxon>
        <taxon>Embryophyta</taxon>
        <taxon>Tracheophyta</taxon>
        <taxon>Spermatophyta</taxon>
        <taxon>Magnoliopsida</taxon>
        <taxon>eudicotyledons</taxon>
        <taxon>Gunneridae</taxon>
        <taxon>Pentapetalae</taxon>
        <taxon>asterids</taxon>
        <taxon>lamiids</taxon>
        <taxon>Boraginales</taxon>
        <taxon>Boraginaceae</taxon>
        <taxon>Boraginoideae</taxon>
        <taxon>Lithospermeae</taxon>
        <taxon>Lithospermum</taxon>
    </lineage>
</organism>
<dbReference type="InterPro" id="IPR030182">
    <property type="entry name" value="PUP_plant"/>
</dbReference>
<feature type="transmembrane region" description="Helical" evidence="7">
    <location>
        <begin position="176"/>
        <end position="196"/>
    </location>
</feature>
<comment type="similarity">
    <text evidence="2">Belongs to the purine permeases (TC 2.A.7.14) family.</text>
</comment>
<evidence type="ECO:0000256" key="1">
    <source>
        <dbReference type="ARBA" id="ARBA00004141"/>
    </source>
</evidence>
<evidence type="ECO:0000256" key="4">
    <source>
        <dbReference type="ARBA" id="ARBA00022692"/>
    </source>
</evidence>
<evidence type="ECO:0000256" key="5">
    <source>
        <dbReference type="ARBA" id="ARBA00022989"/>
    </source>
</evidence>
<evidence type="ECO:0000256" key="6">
    <source>
        <dbReference type="ARBA" id="ARBA00023136"/>
    </source>
</evidence>
<dbReference type="InterPro" id="IPR037185">
    <property type="entry name" value="EmrE-like"/>
</dbReference>
<dbReference type="SUPFAM" id="SSF103481">
    <property type="entry name" value="Multidrug resistance efflux transporter EmrE"/>
    <property type="match status" value="1"/>
</dbReference>
<feature type="transmembrane region" description="Helical" evidence="7">
    <location>
        <begin position="14"/>
        <end position="39"/>
    </location>
</feature>
<dbReference type="EMBL" id="BAABME010027011">
    <property type="protein sequence ID" value="GAA0174915.1"/>
    <property type="molecule type" value="Genomic_DNA"/>
</dbReference>
<dbReference type="GO" id="GO:0015211">
    <property type="term" value="F:purine nucleoside transmembrane transporter activity"/>
    <property type="evidence" value="ECO:0007669"/>
    <property type="project" value="InterPro"/>
</dbReference>
<dbReference type="PANTHER" id="PTHR31376:SF1">
    <property type="entry name" value="PURINE PERMEASE 2"/>
    <property type="match status" value="1"/>
</dbReference>
<proteinExistence type="inferred from homology"/>
<keyword evidence="9" id="KW-1185">Reference proteome</keyword>
<dbReference type="Proteomes" id="UP001454036">
    <property type="component" value="Unassembled WGS sequence"/>
</dbReference>
<dbReference type="GO" id="GO:0005345">
    <property type="term" value="F:purine nucleobase transmembrane transporter activity"/>
    <property type="evidence" value="ECO:0007669"/>
    <property type="project" value="UniProtKB-ARBA"/>
</dbReference>
<keyword evidence="4 7" id="KW-0812">Transmembrane</keyword>
<dbReference type="GO" id="GO:0016020">
    <property type="term" value="C:membrane"/>
    <property type="evidence" value="ECO:0007669"/>
    <property type="project" value="UniProtKB-SubCell"/>
</dbReference>
<protein>
    <submittedName>
        <fullName evidence="8">Uncharacterized protein</fullName>
    </submittedName>
</protein>
<feature type="transmembrane region" description="Helical" evidence="7">
    <location>
        <begin position="119"/>
        <end position="137"/>
    </location>
</feature>
<evidence type="ECO:0000256" key="7">
    <source>
        <dbReference type="SAM" id="Phobius"/>
    </source>
</evidence>
<comment type="caution">
    <text evidence="8">The sequence shown here is derived from an EMBL/GenBank/DDBJ whole genome shotgun (WGS) entry which is preliminary data.</text>
</comment>
<reference evidence="8 9" key="1">
    <citation type="submission" date="2024-01" db="EMBL/GenBank/DDBJ databases">
        <title>The complete chloroplast genome sequence of Lithospermum erythrorhizon: insights into the phylogenetic relationship among Boraginaceae species and the maternal lineages of purple gromwells.</title>
        <authorList>
            <person name="Okada T."/>
            <person name="Watanabe K."/>
        </authorList>
    </citation>
    <scope>NUCLEOTIDE SEQUENCE [LARGE SCALE GENOMIC DNA]</scope>
</reference>
<evidence type="ECO:0000313" key="8">
    <source>
        <dbReference type="EMBL" id="GAA0174915.1"/>
    </source>
</evidence>
<keyword evidence="6 7" id="KW-0472">Membrane</keyword>